<name>A0A084IG54_SALHC</name>
<protein>
    <submittedName>
        <fullName evidence="1">Uncharacterized protein</fullName>
    </submittedName>
</protein>
<dbReference type="EMBL" id="APNK01000063">
    <property type="protein sequence ID" value="KEZ75688.1"/>
    <property type="molecule type" value="Genomic_DNA"/>
</dbReference>
<dbReference type="Proteomes" id="UP000028302">
    <property type="component" value="Unassembled WGS sequence"/>
</dbReference>
<proteinExistence type="predicted"/>
<keyword evidence="2" id="KW-1185">Reference proteome</keyword>
<sequence>MVPQELAQECAGKPLEPVDYQVVRKNVEFALSYLDRAAREAVDRGLAGSSVDSLDQVRARLETLVDELQLGEHFGSPG</sequence>
<accession>A0A084IG54</accession>
<gene>
    <name evidence="1" type="ORF">C41B8_18742</name>
</gene>
<reference evidence="1 2" key="1">
    <citation type="submission" date="2013-03" db="EMBL/GenBank/DDBJ databases">
        <title>Salinisphaera hydrothermalis C41B8 Genome Sequencing.</title>
        <authorList>
            <person name="Li C."/>
            <person name="Lai Q."/>
            <person name="Shao Z."/>
        </authorList>
    </citation>
    <scope>NUCLEOTIDE SEQUENCE [LARGE SCALE GENOMIC DNA]</scope>
    <source>
        <strain evidence="1 2">C41B8</strain>
    </source>
</reference>
<evidence type="ECO:0000313" key="2">
    <source>
        <dbReference type="Proteomes" id="UP000028302"/>
    </source>
</evidence>
<dbReference type="AlphaFoldDB" id="A0A084IG54"/>
<comment type="caution">
    <text evidence="1">The sequence shown here is derived from an EMBL/GenBank/DDBJ whole genome shotgun (WGS) entry which is preliminary data.</text>
</comment>
<evidence type="ECO:0000313" key="1">
    <source>
        <dbReference type="EMBL" id="KEZ75688.1"/>
    </source>
</evidence>
<organism evidence="1 2">
    <name type="scientific">Salinisphaera hydrothermalis (strain C41B8)</name>
    <dbReference type="NCBI Taxonomy" id="1304275"/>
    <lineage>
        <taxon>Bacteria</taxon>
        <taxon>Pseudomonadati</taxon>
        <taxon>Pseudomonadota</taxon>
        <taxon>Gammaproteobacteria</taxon>
        <taxon>Salinisphaerales</taxon>
        <taxon>Salinisphaeraceae</taxon>
        <taxon>Salinisphaera</taxon>
    </lineage>
</organism>